<protein>
    <submittedName>
        <fullName evidence="1">Uncharacterized protein</fullName>
    </submittedName>
</protein>
<organism evidence="1 2">
    <name type="scientific">Enterocloster hominis</name>
    <name type="common">ex Liu et al. 2021</name>
    <dbReference type="NCBI Taxonomy" id="2763663"/>
    <lineage>
        <taxon>Bacteria</taxon>
        <taxon>Bacillati</taxon>
        <taxon>Bacillota</taxon>
        <taxon>Clostridia</taxon>
        <taxon>Lachnospirales</taxon>
        <taxon>Lachnospiraceae</taxon>
        <taxon>Enterocloster</taxon>
    </lineage>
</organism>
<dbReference type="RefSeq" id="WP_022274270.1">
    <property type="nucleotide sequence ID" value="NZ_JACRTJ010000019.1"/>
</dbReference>
<evidence type="ECO:0000313" key="2">
    <source>
        <dbReference type="Proteomes" id="UP000647491"/>
    </source>
</evidence>
<accession>A0ABR7NTJ9</accession>
<dbReference type="Proteomes" id="UP000647491">
    <property type="component" value="Unassembled WGS sequence"/>
</dbReference>
<dbReference type="EMBL" id="JACRTJ010000019">
    <property type="protein sequence ID" value="MBC8599446.1"/>
    <property type="molecule type" value="Genomic_DNA"/>
</dbReference>
<keyword evidence="2" id="KW-1185">Reference proteome</keyword>
<evidence type="ECO:0000313" key="1">
    <source>
        <dbReference type="EMBL" id="MBC8599446.1"/>
    </source>
</evidence>
<proteinExistence type="predicted"/>
<name>A0ABR7NTJ9_9FIRM</name>
<gene>
    <name evidence="1" type="ORF">H8708_09455</name>
</gene>
<sequence>MDIKTRIRRSLARATCDKTELDRTVLRFKKCFDEASAALCGKGKKTKK</sequence>
<reference evidence="1 2" key="1">
    <citation type="submission" date="2020-08" db="EMBL/GenBank/DDBJ databases">
        <title>Genome public.</title>
        <authorList>
            <person name="Liu C."/>
            <person name="Sun Q."/>
        </authorList>
    </citation>
    <scope>NUCLEOTIDE SEQUENCE [LARGE SCALE GENOMIC DNA]</scope>
    <source>
        <strain evidence="1 2">BX10</strain>
    </source>
</reference>
<comment type="caution">
    <text evidence="1">The sequence shown here is derived from an EMBL/GenBank/DDBJ whole genome shotgun (WGS) entry which is preliminary data.</text>
</comment>